<evidence type="ECO:0000313" key="3">
    <source>
        <dbReference type="Proteomes" id="UP000065734"/>
    </source>
</evidence>
<dbReference type="AlphaFoldDB" id="A0A0H5BFP3"/>
<proteinExistence type="predicted"/>
<accession>A0A0H5BFP3</accession>
<gene>
    <name evidence="1" type="ORF">BV133_3442</name>
    <name evidence="2" type="ORF">BVIRIDIS_07570</name>
</gene>
<dbReference type="EMBL" id="LN907867">
    <property type="protein sequence ID" value="CUU41762.1"/>
    <property type="molecule type" value="Genomic_DNA"/>
</dbReference>
<protein>
    <submittedName>
        <fullName evidence="2">Uncharacterized protein</fullName>
    </submittedName>
</protein>
<organism evidence="2 3">
    <name type="scientific">Blastochloris viridis</name>
    <name type="common">Rhodopseudomonas viridis</name>
    <dbReference type="NCBI Taxonomy" id="1079"/>
    <lineage>
        <taxon>Bacteria</taxon>
        <taxon>Pseudomonadati</taxon>
        <taxon>Pseudomonadota</taxon>
        <taxon>Alphaproteobacteria</taxon>
        <taxon>Hyphomicrobiales</taxon>
        <taxon>Blastochloridaceae</taxon>
        <taxon>Blastochloris</taxon>
    </lineage>
</organism>
<name>A0A0H5BFP3_BLAVI</name>
<keyword evidence="3" id="KW-1185">Reference proteome</keyword>
<reference evidence="2" key="2">
    <citation type="submission" date="2015-11" db="EMBL/GenBank/DDBJ databases">
        <authorList>
            <person name="Zhang Y."/>
            <person name="Guo Z."/>
        </authorList>
    </citation>
    <scope>NUCLEOTIDE SEQUENCE</scope>
    <source>
        <strain evidence="2">1</strain>
    </source>
</reference>
<evidence type="ECO:0000313" key="2">
    <source>
        <dbReference type="EMBL" id="CUU41762.1"/>
    </source>
</evidence>
<reference evidence="1" key="1">
    <citation type="journal article" date="2015" name="Genome Announc.">
        <title>Complete Genome Sequence of the Bacteriochlorophyll b-Producing Photosynthetic Bacterium Blastochloris viridis.</title>
        <authorList>
            <person name="Tsukatani Y."/>
            <person name="Hirose Y."/>
            <person name="Harada J."/>
            <person name="Misawa N."/>
            <person name="Mori K."/>
            <person name="Inoue K."/>
            <person name="Tamiaki H."/>
        </authorList>
    </citation>
    <scope>NUCLEOTIDE SEQUENCE [LARGE SCALE GENOMIC DNA]</scope>
    <source>
        <strain evidence="1">DSM 133</strain>
    </source>
</reference>
<sequence>MARAFWTTLTFTLSLQVIAMTGLVARAVHDQAVTVSQMLHRTALLKNDAAWRR</sequence>
<dbReference type="RefSeq" id="WP_169788587.1">
    <property type="nucleotide sequence ID" value="NZ_AP014854.2"/>
</dbReference>
<dbReference type="KEGG" id="bvr:BVIR_1312"/>
<evidence type="ECO:0000313" key="1">
    <source>
        <dbReference type="EMBL" id="BAS01036.1"/>
    </source>
</evidence>
<reference evidence="3" key="3">
    <citation type="journal article" date="2016" name="Genome Announc.">
        <title>Revised genome sequence of the purple photosynthetic bacterium Blastochloris viridis.</title>
        <authorList>
            <person name="Liu L.N."/>
            <person name="Faulkner M."/>
            <person name="Liu X."/>
            <person name="Huang F."/>
            <person name="Darby A.C."/>
            <person name="Hall N."/>
        </authorList>
    </citation>
    <scope>NUCLEOTIDE SEQUENCE [LARGE SCALE GENOMIC DNA]</scope>
    <source>
        <strain evidence="3">ATCC 19567 / DSM 133 / F</strain>
    </source>
</reference>
<dbReference type="Proteomes" id="UP000065734">
    <property type="component" value="Chromosome I"/>
</dbReference>
<dbReference type="EMBL" id="AP014854">
    <property type="protein sequence ID" value="BAS01036.1"/>
    <property type="molecule type" value="Genomic_DNA"/>
</dbReference>